<organism evidence="2 3">
    <name type="scientific">Paramecium octaurelia</name>
    <dbReference type="NCBI Taxonomy" id="43137"/>
    <lineage>
        <taxon>Eukaryota</taxon>
        <taxon>Sar</taxon>
        <taxon>Alveolata</taxon>
        <taxon>Ciliophora</taxon>
        <taxon>Intramacronucleata</taxon>
        <taxon>Oligohymenophorea</taxon>
        <taxon>Peniculida</taxon>
        <taxon>Parameciidae</taxon>
        <taxon>Paramecium</taxon>
    </lineage>
</organism>
<dbReference type="EMBL" id="CAJJDP010000154">
    <property type="protein sequence ID" value="CAD8210779.1"/>
    <property type="molecule type" value="Genomic_DNA"/>
</dbReference>
<name>A0A8S1YAH9_PAROT</name>
<keyword evidence="1" id="KW-0812">Transmembrane</keyword>
<keyword evidence="3" id="KW-1185">Reference proteome</keyword>
<gene>
    <name evidence="2" type="ORF">POCTA_138.1.T1520019</name>
</gene>
<keyword evidence="1" id="KW-1133">Transmembrane helix</keyword>
<evidence type="ECO:0000256" key="1">
    <source>
        <dbReference type="SAM" id="Phobius"/>
    </source>
</evidence>
<dbReference type="Proteomes" id="UP000683925">
    <property type="component" value="Unassembled WGS sequence"/>
</dbReference>
<comment type="caution">
    <text evidence="2">The sequence shown here is derived from an EMBL/GenBank/DDBJ whole genome shotgun (WGS) entry which is preliminary data.</text>
</comment>
<feature type="transmembrane region" description="Helical" evidence="1">
    <location>
        <begin position="14"/>
        <end position="32"/>
    </location>
</feature>
<reference evidence="2" key="1">
    <citation type="submission" date="2021-01" db="EMBL/GenBank/DDBJ databases">
        <authorList>
            <consortium name="Genoscope - CEA"/>
            <person name="William W."/>
        </authorList>
    </citation>
    <scope>NUCLEOTIDE SEQUENCE</scope>
</reference>
<evidence type="ECO:0000313" key="3">
    <source>
        <dbReference type="Proteomes" id="UP000683925"/>
    </source>
</evidence>
<keyword evidence="1" id="KW-0472">Membrane</keyword>
<evidence type="ECO:0000313" key="2">
    <source>
        <dbReference type="EMBL" id="CAD8210779.1"/>
    </source>
</evidence>
<protein>
    <submittedName>
        <fullName evidence="2">Uncharacterized protein</fullName>
    </submittedName>
</protein>
<proteinExistence type="predicted"/>
<dbReference type="AlphaFoldDB" id="A0A8S1YAH9"/>
<sequence length="34" mass="3956">MTQQGIHVQNSEIIPIRVLILTINLVFLDFFITQ</sequence>
<accession>A0A8S1YAH9</accession>